<gene>
    <name evidence="4" type="ORF">SAMN05660710_03345</name>
</gene>
<dbReference type="EMBL" id="FMVT01000014">
    <property type="protein sequence ID" value="SCY90077.1"/>
    <property type="molecule type" value="Genomic_DNA"/>
</dbReference>
<dbReference type="Pfam" id="PF03524">
    <property type="entry name" value="CagX"/>
    <property type="match status" value="1"/>
</dbReference>
<dbReference type="STRING" id="336292.SAMN05660710_03345"/>
<proteinExistence type="inferred from homology"/>
<dbReference type="Proteomes" id="UP000199502">
    <property type="component" value="Unassembled WGS sequence"/>
</dbReference>
<dbReference type="Gene3D" id="2.60.40.2500">
    <property type="match status" value="1"/>
</dbReference>
<evidence type="ECO:0000256" key="1">
    <source>
        <dbReference type="ARBA" id="ARBA00006135"/>
    </source>
</evidence>
<dbReference type="OrthoDB" id="9815808at2"/>
<dbReference type="AlphaFoldDB" id="A0A1G5JP24"/>
<feature type="signal peptide" evidence="3">
    <location>
        <begin position="1"/>
        <end position="21"/>
    </location>
</feature>
<dbReference type="InterPro" id="IPR038161">
    <property type="entry name" value="VirB9/CagX/TrbG_C_sf"/>
</dbReference>
<protein>
    <submittedName>
        <fullName evidence="4">Type IV secretion system protein VirB9</fullName>
    </submittedName>
</protein>
<evidence type="ECO:0000313" key="4">
    <source>
        <dbReference type="EMBL" id="SCY90077.1"/>
    </source>
</evidence>
<dbReference type="InterPro" id="IPR033645">
    <property type="entry name" value="VirB9/CagX/TrbG_C"/>
</dbReference>
<dbReference type="RefSeq" id="WP_090747328.1">
    <property type="nucleotide sequence ID" value="NZ_FMVT01000014.1"/>
</dbReference>
<dbReference type="InterPro" id="IPR010258">
    <property type="entry name" value="Conjugal_tfr_TrbG/VirB9/CagX"/>
</dbReference>
<evidence type="ECO:0000313" key="5">
    <source>
        <dbReference type="Proteomes" id="UP000199502"/>
    </source>
</evidence>
<dbReference type="CDD" id="cd06911">
    <property type="entry name" value="VirB9_CagX_TrbG"/>
    <property type="match status" value="1"/>
</dbReference>
<name>A0A1G5JP24_9RHOB</name>
<reference evidence="4 5" key="1">
    <citation type="submission" date="2016-10" db="EMBL/GenBank/DDBJ databases">
        <authorList>
            <person name="de Groot N.N."/>
        </authorList>
    </citation>
    <scope>NUCLEOTIDE SEQUENCE [LARGE SCALE GENOMIC DNA]</scope>
    <source>
        <strain evidence="4 5">CGMCC 1.8925</strain>
    </source>
</reference>
<feature type="chain" id="PRO_5011637288" evidence="3">
    <location>
        <begin position="22"/>
        <end position="237"/>
    </location>
</feature>
<keyword evidence="5" id="KW-1185">Reference proteome</keyword>
<evidence type="ECO:0000256" key="2">
    <source>
        <dbReference type="ARBA" id="ARBA00022729"/>
    </source>
</evidence>
<sequence length="237" mass="25827">MREWLIGAALCAATLASPALAEVTPAAGRHDSRVRNAVYQDGQVYRVNVGMMRVTSVEFGPGEEITSIVAGDTEGFNFDGVPGGRALVVKPTVPGGSTNMTVYTNRRAYYLHLQEAGQRADYVVRFDGGVVAQAPRTAAAEPQNKQLNPTREWHGYAASERNAALPSHVWDDGDFTYFRFPRSAQLPAIFKTSNGPERTVNSTTLPDGTIRVSGLSPYWVLRISATETVIKRLDPRS</sequence>
<organism evidence="4 5">
    <name type="scientific">Paracoccus tibetensis</name>
    <dbReference type="NCBI Taxonomy" id="336292"/>
    <lineage>
        <taxon>Bacteria</taxon>
        <taxon>Pseudomonadati</taxon>
        <taxon>Pseudomonadota</taxon>
        <taxon>Alphaproteobacteria</taxon>
        <taxon>Rhodobacterales</taxon>
        <taxon>Paracoccaceae</taxon>
        <taxon>Paracoccus</taxon>
    </lineage>
</organism>
<comment type="similarity">
    <text evidence="1">Belongs to the TrbG/VirB9 family.</text>
</comment>
<keyword evidence="2 3" id="KW-0732">Signal</keyword>
<accession>A0A1G5JP24</accession>
<evidence type="ECO:0000256" key="3">
    <source>
        <dbReference type="SAM" id="SignalP"/>
    </source>
</evidence>